<dbReference type="PROSITE" id="PS51883">
    <property type="entry name" value="OBG"/>
    <property type="match status" value="1"/>
</dbReference>
<dbReference type="InterPro" id="IPR036726">
    <property type="entry name" value="GTP1_OBG_dom_sf"/>
</dbReference>
<feature type="binding site" evidence="8">
    <location>
        <begin position="313"/>
        <end position="315"/>
    </location>
    <ligand>
        <name>GTP</name>
        <dbReference type="ChEBI" id="CHEBI:37565"/>
    </ligand>
</feature>
<dbReference type="PROSITE" id="PS51710">
    <property type="entry name" value="G_OBG"/>
    <property type="match status" value="1"/>
</dbReference>
<feature type="domain" description="Obg" evidence="10">
    <location>
        <begin position="4"/>
        <end position="162"/>
    </location>
</feature>
<evidence type="ECO:0000256" key="5">
    <source>
        <dbReference type="ARBA" id="ARBA00022801"/>
    </source>
</evidence>
<dbReference type="NCBIfam" id="NF008956">
    <property type="entry name" value="PRK12299.1"/>
    <property type="match status" value="1"/>
</dbReference>
<feature type="binding site" evidence="8">
    <location>
        <begin position="216"/>
        <end position="219"/>
    </location>
    <ligand>
        <name>GTP</name>
        <dbReference type="ChEBI" id="CHEBI:37565"/>
    </ligand>
</feature>
<keyword evidence="7 8" id="KW-0342">GTP-binding</keyword>
<keyword evidence="6 8" id="KW-0460">Magnesium</keyword>
<dbReference type="InterPro" id="IPR014100">
    <property type="entry name" value="GTP-bd_Obg/CgtA"/>
</dbReference>
<dbReference type="PROSITE" id="PS00905">
    <property type="entry name" value="GTP1_OBG"/>
    <property type="match status" value="1"/>
</dbReference>
<dbReference type="HAMAP" id="MF_01454">
    <property type="entry name" value="GTPase_Obg"/>
    <property type="match status" value="1"/>
</dbReference>
<dbReference type="Gene3D" id="3.40.50.300">
    <property type="entry name" value="P-loop containing nucleotide triphosphate hydrolases"/>
    <property type="match status" value="1"/>
</dbReference>
<keyword evidence="5 8" id="KW-0378">Hydrolase</keyword>
<dbReference type="NCBIfam" id="NF008955">
    <property type="entry name" value="PRK12297.1"/>
    <property type="match status" value="1"/>
</dbReference>
<dbReference type="EC" id="3.6.5.-" evidence="8"/>
<proteinExistence type="inferred from homology"/>
<comment type="subunit">
    <text evidence="8">Monomer.</text>
</comment>
<evidence type="ECO:0000313" key="13">
    <source>
        <dbReference type="Proteomes" id="UP000266691"/>
    </source>
</evidence>
<dbReference type="GO" id="GO:0043022">
    <property type="term" value="F:ribosome binding"/>
    <property type="evidence" value="ECO:0007669"/>
    <property type="project" value="UniProtKB-ARBA"/>
</dbReference>
<dbReference type="InterPro" id="IPR006073">
    <property type="entry name" value="GTP-bd"/>
</dbReference>
<evidence type="ECO:0000256" key="6">
    <source>
        <dbReference type="ARBA" id="ARBA00022842"/>
    </source>
</evidence>
<dbReference type="EMBL" id="QXFI01000009">
    <property type="protein sequence ID" value="RIV46781.1"/>
    <property type="molecule type" value="Genomic_DNA"/>
</dbReference>
<feature type="binding site" evidence="8">
    <location>
        <begin position="194"/>
        <end position="198"/>
    </location>
    <ligand>
        <name>GTP</name>
        <dbReference type="ChEBI" id="CHEBI:37565"/>
    </ligand>
</feature>
<evidence type="ECO:0000259" key="9">
    <source>
        <dbReference type="PROSITE" id="PS51710"/>
    </source>
</evidence>
<dbReference type="SUPFAM" id="SSF82051">
    <property type="entry name" value="Obg GTP-binding protein N-terminal domain"/>
    <property type="match status" value="1"/>
</dbReference>
<dbReference type="Proteomes" id="UP000321621">
    <property type="component" value="Unassembled WGS sequence"/>
</dbReference>
<dbReference type="Pfam" id="PF01018">
    <property type="entry name" value="GTP1_OBG"/>
    <property type="match status" value="1"/>
</dbReference>
<dbReference type="GO" id="GO:0003924">
    <property type="term" value="F:GTPase activity"/>
    <property type="evidence" value="ECO:0007669"/>
    <property type="project" value="UniProtKB-UniRule"/>
</dbReference>
<evidence type="ECO:0000313" key="14">
    <source>
        <dbReference type="Proteomes" id="UP000321621"/>
    </source>
</evidence>
<dbReference type="InterPro" id="IPR006074">
    <property type="entry name" value="GTP1-OBG_CS"/>
</dbReference>
<reference evidence="12 14" key="2">
    <citation type="submission" date="2019-07" db="EMBL/GenBank/DDBJ databases">
        <title>Draft genome of two Muricauda strains isolated from deep sea.</title>
        <authorList>
            <person name="Sun C."/>
        </authorList>
    </citation>
    <scope>NUCLEOTIDE SEQUENCE [LARGE SCALE GENOMIC DNA]</scope>
    <source>
        <strain evidence="12 14">72</strain>
    </source>
</reference>
<evidence type="ECO:0000256" key="8">
    <source>
        <dbReference type="HAMAP-Rule" id="MF_01454"/>
    </source>
</evidence>
<dbReference type="InterPro" id="IPR027417">
    <property type="entry name" value="P-loop_NTPase"/>
</dbReference>
<organism evidence="11 13">
    <name type="scientific">Flagellimonas pelagia</name>
    <dbReference type="NCBI Taxonomy" id="2306998"/>
    <lineage>
        <taxon>Bacteria</taxon>
        <taxon>Pseudomonadati</taxon>
        <taxon>Bacteroidota</taxon>
        <taxon>Flavobacteriia</taxon>
        <taxon>Flavobacteriales</taxon>
        <taxon>Flavobacteriaceae</taxon>
        <taxon>Flagellimonas</taxon>
    </lineage>
</organism>
<feature type="binding site" evidence="8">
    <location>
        <position position="176"/>
    </location>
    <ligand>
        <name>Mg(2+)</name>
        <dbReference type="ChEBI" id="CHEBI:18420"/>
    </ligand>
</feature>
<comment type="function">
    <text evidence="8">An essential GTPase which binds GTP, GDP and possibly (p)ppGpp with moderate affinity, with high nucleotide exchange rates and a fairly low GTP hydrolysis rate. Plays a role in control of the cell cycle, stress response, ribosome biogenesis and in those bacteria that undergo differentiation, in morphogenesis control.</text>
</comment>
<dbReference type="PRINTS" id="PR00326">
    <property type="entry name" value="GTP1OBG"/>
</dbReference>
<evidence type="ECO:0000256" key="2">
    <source>
        <dbReference type="ARBA" id="ARBA00022490"/>
    </source>
</evidence>
<evidence type="ECO:0000256" key="3">
    <source>
        <dbReference type="ARBA" id="ARBA00022723"/>
    </source>
</evidence>
<feature type="binding site" evidence="8">
    <location>
        <begin position="169"/>
        <end position="176"/>
    </location>
    <ligand>
        <name>GTP</name>
        <dbReference type="ChEBI" id="CHEBI:37565"/>
    </ligand>
</feature>
<dbReference type="InterPro" id="IPR031167">
    <property type="entry name" value="G_OBG"/>
</dbReference>
<dbReference type="SUPFAM" id="SSF52540">
    <property type="entry name" value="P-loop containing nucleoside triphosphate hydrolases"/>
    <property type="match status" value="1"/>
</dbReference>
<dbReference type="FunFam" id="2.70.210.12:FF:000001">
    <property type="entry name" value="GTPase Obg"/>
    <property type="match status" value="1"/>
</dbReference>
<evidence type="ECO:0000256" key="1">
    <source>
        <dbReference type="ARBA" id="ARBA00007699"/>
    </source>
</evidence>
<reference evidence="11 13" key="1">
    <citation type="submission" date="2018-08" db="EMBL/GenBank/DDBJ databases">
        <title>Proposal of Muricauda 72 sp.nov. and Muricauda NH166 sp.nov., isolated from seawater.</title>
        <authorList>
            <person name="Cheng H."/>
            <person name="Wu Y.-H."/>
            <person name="Guo L.-L."/>
            <person name="Xu X.-W."/>
        </authorList>
    </citation>
    <scope>NUCLEOTIDE SEQUENCE [LARGE SCALE GENOMIC DNA]</scope>
    <source>
        <strain evidence="11 13">72</strain>
    </source>
</reference>
<name>A0A3A1NNY3_9FLAO</name>
<dbReference type="CDD" id="cd01898">
    <property type="entry name" value="Obg"/>
    <property type="match status" value="1"/>
</dbReference>
<dbReference type="PANTHER" id="PTHR11702">
    <property type="entry name" value="DEVELOPMENTALLY REGULATED GTP-BINDING PROTEIN-RELATED"/>
    <property type="match status" value="1"/>
</dbReference>
<dbReference type="GO" id="GO:0005525">
    <property type="term" value="F:GTP binding"/>
    <property type="evidence" value="ECO:0007669"/>
    <property type="project" value="UniProtKB-UniRule"/>
</dbReference>
<comment type="cofactor">
    <cofactor evidence="8">
        <name>Mg(2+)</name>
        <dbReference type="ChEBI" id="CHEBI:18420"/>
    </cofactor>
</comment>
<dbReference type="GO" id="GO:0042254">
    <property type="term" value="P:ribosome biogenesis"/>
    <property type="evidence" value="ECO:0007669"/>
    <property type="project" value="UniProtKB-UniRule"/>
</dbReference>
<dbReference type="InterPro" id="IPR045086">
    <property type="entry name" value="OBG_GTPase"/>
</dbReference>
<dbReference type="GO" id="GO:0000287">
    <property type="term" value="F:magnesium ion binding"/>
    <property type="evidence" value="ECO:0007669"/>
    <property type="project" value="InterPro"/>
</dbReference>
<keyword evidence="14" id="KW-1185">Reference proteome</keyword>
<dbReference type="EMBL" id="VNWK01000009">
    <property type="protein sequence ID" value="TXJ99666.1"/>
    <property type="molecule type" value="Genomic_DNA"/>
</dbReference>
<evidence type="ECO:0000313" key="12">
    <source>
        <dbReference type="EMBL" id="TXJ99666.1"/>
    </source>
</evidence>
<comment type="similarity">
    <text evidence="1 8">Belongs to the TRAFAC class OBG-HflX-like GTPase superfamily. OBG GTPase family.</text>
</comment>
<dbReference type="AlphaFoldDB" id="A0A3A1NNY3"/>
<feature type="binding site" evidence="8">
    <location>
        <position position="196"/>
    </location>
    <ligand>
        <name>Mg(2+)</name>
        <dbReference type="ChEBI" id="CHEBI:18420"/>
    </ligand>
</feature>
<evidence type="ECO:0000259" key="10">
    <source>
        <dbReference type="PROSITE" id="PS51883"/>
    </source>
</evidence>
<dbReference type="PIRSF" id="PIRSF002401">
    <property type="entry name" value="GTP_bd_Obg/CgtA"/>
    <property type="match status" value="1"/>
</dbReference>
<feature type="domain" description="OBG-type G" evidence="9">
    <location>
        <begin position="163"/>
        <end position="332"/>
    </location>
</feature>
<dbReference type="Proteomes" id="UP000266691">
    <property type="component" value="Unassembled WGS sequence"/>
</dbReference>
<keyword evidence="2 8" id="KW-0963">Cytoplasm</keyword>
<dbReference type="RefSeq" id="WP_119645948.1">
    <property type="nucleotide sequence ID" value="NZ_QXFI01000009.1"/>
</dbReference>
<feature type="binding site" evidence="8">
    <location>
        <begin position="283"/>
        <end position="286"/>
    </location>
    <ligand>
        <name>GTP</name>
        <dbReference type="ChEBI" id="CHEBI:37565"/>
    </ligand>
</feature>
<keyword evidence="3 8" id="KW-0479">Metal-binding</keyword>
<dbReference type="Gene3D" id="2.70.210.12">
    <property type="entry name" value="GTP1/OBG domain"/>
    <property type="match status" value="1"/>
</dbReference>
<dbReference type="InterPro" id="IPR006169">
    <property type="entry name" value="GTP1_OBG_dom"/>
</dbReference>
<evidence type="ECO:0000256" key="7">
    <source>
        <dbReference type="ARBA" id="ARBA00023134"/>
    </source>
</evidence>
<evidence type="ECO:0000256" key="4">
    <source>
        <dbReference type="ARBA" id="ARBA00022741"/>
    </source>
</evidence>
<dbReference type="Pfam" id="PF01926">
    <property type="entry name" value="MMR_HSR1"/>
    <property type="match status" value="1"/>
</dbReference>
<comment type="caution">
    <text evidence="11">The sequence shown here is derived from an EMBL/GenBank/DDBJ whole genome shotgun (WGS) entry which is preliminary data.</text>
</comment>
<dbReference type="PANTHER" id="PTHR11702:SF31">
    <property type="entry name" value="MITOCHONDRIAL RIBOSOME-ASSOCIATED GTPASE 2"/>
    <property type="match status" value="1"/>
</dbReference>
<protein>
    <recommendedName>
        <fullName evidence="8">GTPase Obg</fullName>
        <ecNumber evidence="8">3.6.5.-</ecNumber>
    </recommendedName>
    <alternativeName>
        <fullName evidence="8">GTP-binding protein Obg</fullName>
    </alternativeName>
</protein>
<keyword evidence="4 8" id="KW-0547">Nucleotide-binding</keyword>
<evidence type="ECO:0000313" key="11">
    <source>
        <dbReference type="EMBL" id="RIV46781.1"/>
    </source>
</evidence>
<comment type="subcellular location">
    <subcellularLocation>
        <location evidence="8">Cytoplasm</location>
    </subcellularLocation>
</comment>
<gene>
    <name evidence="11" type="primary">obgE</name>
    <name evidence="8" type="synonym">obg</name>
    <name evidence="11" type="ORF">D2V05_02145</name>
    <name evidence="12" type="ORF">FQ017_02130</name>
</gene>
<dbReference type="OrthoDB" id="9807318at2"/>
<dbReference type="GO" id="GO:0005737">
    <property type="term" value="C:cytoplasm"/>
    <property type="evidence" value="ECO:0007669"/>
    <property type="project" value="UniProtKB-SubCell"/>
</dbReference>
<sequence length="333" mass="36791">MTEGNFVDYVKVHISSGNGGKGSAHLHREKYVAKGGPDGGDGGRGGHVIVKGNKNLWTLYHFKFQRHFKAGHGEHGGKSRSTGADGTDVYMEVPLGTVVRDTETNKILFEITEDQEEKIVLEGGMGGRGNWHFRTATNQTPRYAQPGISGQDTQVTLELKVLADVGLVGFPNAGKSTLLAAMTSAKPKIADYEFTTLKPNLGIVEYRDFKSFVMADIPGIIEGAAEGKGLGHYFLRHIERNATLLFLIPADSKDISQEYNILLGELERYNPELLDKNRLVAISKCDMLDAELIEEMNEDMKEDFKDVPYLFISSVSGLGIQELKDRLWTLLNE</sequence>
<accession>A0A3A1NNY3</accession>
<dbReference type="NCBIfam" id="TIGR02729">
    <property type="entry name" value="Obg_CgtA"/>
    <property type="match status" value="1"/>
</dbReference>